<dbReference type="PANTHER" id="PTHR43102">
    <property type="entry name" value="SLR1143 PROTEIN"/>
    <property type="match status" value="1"/>
</dbReference>
<dbReference type="Pfam" id="PF01590">
    <property type="entry name" value="GAF"/>
    <property type="match status" value="1"/>
</dbReference>
<dbReference type="PROSITE" id="PS50109">
    <property type="entry name" value="HIS_KIN"/>
    <property type="match status" value="1"/>
</dbReference>
<dbReference type="Proteomes" id="UP000477911">
    <property type="component" value="Unassembled WGS sequence"/>
</dbReference>
<dbReference type="SMART" id="SM00387">
    <property type="entry name" value="HATPase_c"/>
    <property type="match status" value="1"/>
</dbReference>
<comment type="caution">
    <text evidence="3">The sequence shown here is derived from an EMBL/GenBank/DDBJ whole genome shotgun (WGS) entry which is preliminary data.</text>
</comment>
<dbReference type="InterPro" id="IPR005467">
    <property type="entry name" value="His_kinase_dom"/>
</dbReference>
<reference evidence="3 4" key="1">
    <citation type="submission" date="2019-12" db="EMBL/GenBank/DDBJ databases">
        <authorList>
            <person name="Li M."/>
        </authorList>
    </citation>
    <scope>NUCLEOTIDE SEQUENCE [LARGE SCALE GENOMIC DNA]</scope>
    <source>
        <strain evidence="3 4">GBMRC 2024</strain>
    </source>
</reference>
<keyword evidence="4" id="KW-1185">Reference proteome</keyword>
<protein>
    <submittedName>
        <fullName evidence="3">GAF domain-containing protein</fullName>
    </submittedName>
</protein>
<accession>A0A6L7G929</accession>
<sequence>MAKMHVLDHALPSSGKPLPSRPMQAPDHPENDARLHELRSFEILDTDPETPFDDIVQLASALCGMPISLISLVDQDRQWFKARTGVTLTQTSLRESICAHAILQQDDFLEITDASTDARTLDNPLVTGADHLRFYAGAVLRSSAGLPIGSLCVIDTKPNQLTPLQRDALKVLARQVIAQLELKRSLKQAELMRREVDHRVKNSLQSVSALTRMQARHAKTPEARAALEQVRRRIETVAALHEQLYRAADSETIGLKRFGTSVCGLIAGSAPPNVTVESDWPDLEVDADIAAALGVILNEFASNSYKHAFPDGRTGIVRFRVGAEQEGRCRLELTDDGIGLPQGVTAQQGLGMQVIEASARQLGGAFALESGPHGTRITLDFPLREPDAPPVDPDGALGRL</sequence>
<dbReference type="Gene3D" id="3.30.450.40">
    <property type="match status" value="1"/>
</dbReference>
<evidence type="ECO:0000259" key="2">
    <source>
        <dbReference type="PROSITE" id="PS50109"/>
    </source>
</evidence>
<dbReference type="InterPro" id="IPR003018">
    <property type="entry name" value="GAF"/>
</dbReference>
<evidence type="ECO:0000313" key="3">
    <source>
        <dbReference type="EMBL" id="MXN19820.1"/>
    </source>
</evidence>
<dbReference type="Pfam" id="PF07568">
    <property type="entry name" value="HisKA_2"/>
    <property type="match status" value="1"/>
</dbReference>
<proteinExistence type="predicted"/>
<dbReference type="InterPro" id="IPR029016">
    <property type="entry name" value="GAF-like_dom_sf"/>
</dbReference>
<dbReference type="SUPFAM" id="SSF55781">
    <property type="entry name" value="GAF domain-like"/>
    <property type="match status" value="1"/>
</dbReference>
<feature type="domain" description="Histidine kinase" evidence="2">
    <location>
        <begin position="195"/>
        <end position="385"/>
    </location>
</feature>
<name>A0A6L7G929_9RHOB</name>
<evidence type="ECO:0000256" key="1">
    <source>
        <dbReference type="SAM" id="MobiDB-lite"/>
    </source>
</evidence>
<evidence type="ECO:0000313" key="4">
    <source>
        <dbReference type="Proteomes" id="UP000477911"/>
    </source>
</evidence>
<gene>
    <name evidence="3" type="ORF">GR170_18460</name>
</gene>
<dbReference type="AlphaFoldDB" id="A0A6L7G929"/>
<dbReference type="InterPro" id="IPR011495">
    <property type="entry name" value="Sig_transdc_His_kin_sub2_dim/P"/>
</dbReference>
<dbReference type="Gene3D" id="3.30.565.10">
    <property type="entry name" value="Histidine kinase-like ATPase, C-terminal domain"/>
    <property type="match status" value="1"/>
</dbReference>
<dbReference type="InterPro" id="IPR003594">
    <property type="entry name" value="HATPase_dom"/>
</dbReference>
<dbReference type="PANTHER" id="PTHR43102:SF2">
    <property type="entry name" value="GAF DOMAIN-CONTAINING PROTEIN"/>
    <property type="match status" value="1"/>
</dbReference>
<feature type="region of interest" description="Disordered" evidence="1">
    <location>
        <begin position="1"/>
        <end position="30"/>
    </location>
</feature>
<dbReference type="InterPro" id="IPR036890">
    <property type="entry name" value="HATPase_C_sf"/>
</dbReference>
<dbReference type="Pfam" id="PF02518">
    <property type="entry name" value="HATPase_c"/>
    <property type="match status" value="1"/>
</dbReference>
<dbReference type="EMBL" id="WUMU01000021">
    <property type="protein sequence ID" value="MXN19820.1"/>
    <property type="molecule type" value="Genomic_DNA"/>
</dbReference>
<dbReference type="SMART" id="SM00065">
    <property type="entry name" value="GAF"/>
    <property type="match status" value="1"/>
</dbReference>
<organism evidence="3 4">
    <name type="scientific">Pseudooceanicola albus</name>
    <dbReference type="NCBI Taxonomy" id="2692189"/>
    <lineage>
        <taxon>Bacteria</taxon>
        <taxon>Pseudomonadati</taxon>
        <taxon>Pseudomonadota</taxon>
        <taxon>Alphaproteobacteria</taxon>
        <taxon>Rhodobacterales</taxon>
        <taxon>Paracoccaceae</taxon>
        <taxon>Pseudooceanicola</taxon>
    </lineage>
</organism>
<dbReference type="SUPFAM" id="SSF55874">
    <property type="entry name" value="ATPase domain of HSP90 chaperone/DNA topoisomerase II/histidine kinase"/>
    <property type="match status" value="1"/>
</dbReference>